<dbReference type="FunFam" id="3.90.79.10:FF:000060">
    <property type="entry name" value="Nudix hydrolase 1"/>
    <property type="match status" value="1"/>
</dbReference>
<evidence type="ECO:0000313" key="4">
    <source>
        <dbReference type="EMBL" id="KAK6931436.1"/>
    </source>
</evidence>
<accession>A0AAN8VKK9</accession>
<dbReference type="InterPro" id="IPR020476">
    <property type="entry name" value="Nudix_hydrolase"/>
</dbReference>
<dbReference type="GO" id="GO:0005829">
    <property type="term" value="C:cytosol"/>
    <property type="evidence" value="ECO:0007669"/>
    <property type="project" value="TreeGrafter"/>
</dbReference>
<dbReference type="InterPro" id="IPR020084">
    <property type="entry name" value="NUDIX_hydrolase_CS"/>
</dbReference>
<evidence type="ECO:0000256" key="1">
    <source>
        <dbReference type="ARBA" id="ARBA00022801"/>
    </source>
</evidence>
<dbReference type="AlphaFoldDB" id="A0AAN8VKK9"/>
<dbReference type="PROSITE" id="PS51462">
    <property type="entry name" value="NUDIX"/>
    <property type="match status" value="1"/>
</dbReference>
<dbReference type="GO" id="GO:0035539">
    <property type="term" value="F:8-oxo-7,8-dihydrodeoxyguanosine triphosphate pyrophosphatase activity"/>
    <property type="evidence" value="ECO:0007669"/>
    <property type="project" value="TreeGrafter"/>
</dbReference>
<feature type="domain" description="Nudix hydrolase" evidence="3">
    <location>
        <begin position="78"/>
        <end position="211"/>
    </location>
</feature>
<dbReference type="Proteomes" id="UP001370490">
    <property type="component" value="Unassembled WGS sequence"/>
</dbReference>
<dbReference type="InterPro" id="IPR015797">
    <property type="entry name" value="NUDIX_hydrolase-like_dom_sf"/>
</dbReference>
<dbReference type="EMBL" id="JBAMMX010000011">
    <property type="protein sequence ID" value="KAK6931436.1"/>
    <property type="molecule type" value="Genomic_DNA"/>
</dbReference>
<keyword evidence="5" id="KW-1185">Reference proteome</keyword>
<keyword evidence="1 2" id="KW-0378">Hydrolase</keyword>
<dbReference type="Pfam" id="PF00293">
    <property type="entry name" value="NUDIX"/>
    <property type="match status" value="1"/>
</dbReference>
<dbReference type="PANTHER" id="PTHR16099">
    <property type="entry name" value="8-OXO-DGTP DIPHOSPHATES NUDT15"/>
    <property type="match status" value="1"/>
</dbReference>
<dbReference type="PANTHER" id="PTHR16099:SF5">
    <property type="entry name" value="NUCLEOTIDE TRIPHOSPHATE DIPHOSPHATASE NUDT15"/>
    <property type="match status" value="1"/>
</dbReference>
<protein>
    <submittedName>
        <fullName evidence="4">NUDIX hydrolase domain</fullName>
    </submittedName>
</protein>
<gene>
    <name evidence="4" type="ORF">RJ641_003229</name>
</gene>
<reference evidence="4 5" key="1">
    <citation type="submission" date="2023-12" db="EMBL/GenBank/DDBJ databases">
        <title>A high-quality genome assembly for Dillenia turbinata (Dilleniales).</title>
        <authorList>
            <person name="Chanderbali A."/>
        </authorList>
    </citation>
    <scope>NUCLEOTIDE SEQUENCE [LARGE SCALE GENOMIC DNA]</scope>
    <source>
        <strain evidence="4">LSX21</strain>
        <tissue evidence="4">Leaf</tissue>
    </source>
</reference>
<dbReference type="GO" id="GO:0006203">
    <property type="term" value="P:dGTP catabolic process"/>
    <property type="evidence" value="ECO:0007669"/>
    <property type="project" value="TreeGrafter"/>
</dbReference>
<dbReference type="SUPFAM" id="SSF55811">
    <property type="entry name" value="Nudix"/>
    <property type="match status" value="1"/>
</dbReference>
<dbReference type="PRINTS" id="PR00502">
    <property type="entry name" value="NUDIXFAMILY"/>
</dbReference>
<organism evidence="4 5">
    <name type="scientific">Dillenia turbinata</name>
    <dbReference type="NCBI Taxonomy" id="194707"/>
    <lineage>
        <taxon>Eukaryota</taxon>
        <taxon>Viridiplantae</taxon>
        <taxon>Streptophyta</taxon>
        <taxon>Embryophyta</taxon>
        <taxon>Tracheophyta</taxon>
        <taxon>Spermatophyta</taxon>
        <taxon>Magnoliopsida</taxon>
        <taxon>eudicotyledons</taxon>
        <taxon>Gunneridae</taxon>
        <taxon>Pentapetalae</taxon>
        <taxon>Dilleniales</taxon>
        <taxon>Dilleniaceae</taxon>
        <taxon>Dillenia</taxon>
    </lineage>
</organism>
<dbReference type="PROSITE" id="PS00893">
    <property type="entry name" value="NUDIX_BOX"/>
    <property type="match status" value="1"/>
</dbReference>
<dbReference type="Gene3D" id="3.90.79.10">
    <property type="entry name" value="Nucleoside Triphosphate Pyrophosphohydrolase"/>
    <property type="match status" value="1"/>
</dbReference>
<name>A0AAN8VKK9_9MAGN</name>
<proteinExistence type="inferred from homology"/>
<comment type="caution">
    <text evidence="4">The sequence shown here is derived from an EMBL/GenBank/DDBJ whole genome shotgun (WGS) entry which is preliminary data.</text>
</comment>
<comment type="similarity">
    <text evidence="2">Belongs to the Nudix hydrolase family.</text>
</comment>
<dbReference type="CDD" id="cd04678">
    <property type="entry name" value="NUDIX_MTH2_Nudt15"/>
    <property type="match status" value="1"/>
</dbReference>
<sequence>MMSQNVFKVEPNAALRQIVAVQARPVELNHPTWHYITGGLQRAPICVCRATEVSQFKWGRGRGRLYSASSNEEERIDGPRVGLVVFLLKGNKILLGRRITSIENSVYCLPGGHLEFGESFEECAAREVKEETGLDIEKIEFLTVTNNMFKKGRKPCHYVTIFMRAVSADPGQVPENVEPNKCVGWDWYEYTNLPKPLLAPLEQLVQAGFDPFPSN</sequence>
<evidence type="ECO:0000256" key="2">
    <source>
        <dbReference type="RuleBase" id="RU003476"/>
    </source>
</evidence>
<dbReference type="InterPro" id="IPR000086">
    <property type="entry name" value="NUDIX_hydrolase_dom"/>
</dbReference>
<evidence type="ECO:0000313" key="5">
    <source>
        <dbReference type="Proteomes" id="UP001370490"/>
    </source>
</evidence>
<evidence type="ECO:0000259" key="3">
    <source>
        <dbReference type="PROSITE" id="PS51462"/>
    </source>
</evidence>